<evidence type="ECO:0000256" key="1">
    <source>
        <dbReference type="SAM" id="SignalP"/>
    </source>
</evidence>
<organism evidence="2">
    <name type="scientific">Salmonella dublin</name>
    <dbReference type="NCBI Taxonomy" id="98360"/>
    <lineage>
        <taxon>Bacteria</taxon>
        <taxon>Pseudomonadati</taxon>
        <taxon>Pseudomonadota</taxon>
        <taxon>Gammaproteobacteria</taxon>
        <taxon>Enterobacterales</taxon>
        <taxon>Enterobacteriaceae</taxon>
        <taxon>Salmonella</taxon>
    </lineage>
</organism>
<feature type="signal peptide" evidence="1">
    <location>
        <begin position="1"/>
        <end position="28"/>
    </location>
</feature>
<keyword evidence="2" id="KW-0614">Plasmid</keyword>
<keyword evidence="1" id="KW-0732">Signal</keyword>
<accession>F5BQR8</accession>
<dbReference type="EMBL" id="JF267654">
    <property type="protein sequence ID" value="AEA95698.1"/>
    <property type="molecule type" value="Genomic_DNA"/>
</dbReference>
<feature type="chain" id="PRO_5003321971" evidence="1">
    <location>
        <begin position="29"/>
        <end position="227"/>
    </location>
</feature>
<sequence>MKMRKWILFMIISFVTLGLVLPSGAASAEEVKSQYTPQDYEKYLANYDSDAAKAAGVSPEYISSAVMEAGKILEDFKALSKEDQEKFVESFTKIDPINIEENEVVVDDPINAMGDKGVSYENSVKFFGVPQTTYKVSVNYNVSGGKVKKINSSNARVVRNLNPVVRTGLNTGGKNAWVTGDNKAAVSGSFYYQIGPIKDIGITLGNVFIKAVGDKNGKRTYKKFTVD</sequence>
<evidence type="ECO:0000313" key="2">
    <source>
        <dbReference type="EMBL" id="AEA95698.1"/>
    </source>
</evidence>
<proteinExistence type="predicted"/>
<name>F5BQR8_SALDU</name>
<gene>
    <name evidence="2" type="ORF">pSD853_7.9_5</name>
</gene>
<dbReference type="AlphaFoldDB" id="F5BQR8"/>
<reference evidence="2" key="1">
    <citation type="journal article" date="2012" name="Food Res. Intern.">
        <title>Sequencing of plasmids from a multi-antimicrobial resistant Salmonella enterica serovar Dublin strain.</title>
        <authorList>
            <person name="Han J."/>
            <person name="Lynne A.M."/>
            <person name="David D.E."/>
            <person name="Nayak R."/>
            <person name="Foley S.L."/>
        </authorList>
    </citation>
    <scope>NUCLEOTIDE SEQUENCE</scope>
    <source>
        <strain evidence="2">853</strain>
        <plasmid evidence="2">pSD853_7.9</plasmid>
    </source>
</reference>
<geneLocation type="plasmid" evidence="2">
    <name>pSD853_7.9</name>
</geneLocation>
<protein>
    <submittedName>
        <fullName evidence="2">Uncharacterized protein</fullName>
    </submittedName>
</protein>